<reference evidence="3 4" key="1">
    <citation type="submission" date="2020-07" db="EMBL/GenBank/DDBJ databases">
        <title>Sequencing the genomes of 1000 actinobacteria strains.</title>
        <authorList>
            <person name="Klenk H.-P."/>
        </authorList>
    </citation>
    <scope>NUCLEOTIDE SEQUENCE [LARGE SCALE GENOMIC DNA]</scope>
    <source>
        <strain evidence="3 4">DSM 44065</strain>
    </source>
</reference>
<dbReference type="RefSeq" id="WP_179719685.1">
    <property type="nucleotide sequence ID" value="NZ_BAABFH010000001.1"/>
</dbReference>
<name>A0A853AHN9_9PSEU</name>
<feature type="chain" id="PRO_5032905357" description="DUF3558 domain-containing protein" evidence="2">
    <location>
        <begin position="23"/>
        <end position="183"/>
    </location>
</feature>
<evidence type="ECO:0000256" key="1">
    <source>
        <dbReference type="SAM" id="MobiDB-lite"/>
    </source>
</evidence>
<evidence type="ECO:0000313" key="3">
    <source>
        <dbReference type="EMBL" id="NYI83306.1"/>
    </source>
</evidence>
<evidence type="ECO:0000313" key="4">
    <source>
        <dbReference type="Proteomes" id="UP000587002"/>
    </source>
</evidence>
<organism evidence="3 4">
    <name type="scientific">Saccharopolyspora hordei</name>
    <dbReference type="NCBI Taxonomy" id="1838"/>
    <lineage>
        <taxon>Bacteria</taxon>
        <taxon>Bacillati</taxon>
        <taxon>Actinomycetota</taxon>
        <taxon>Actinomycetes</taxon>
        <taxon>Pseudonocardiales</taxon>
        <taxon>Pseudonocardiaceae</taxon>
        <taxon>Saccharopolyspora</taxon>
    </lineage>
</organism>
<gene>
    <name evidence="3" type="ORF">HNR68_001936</name>
</gene>
<proteinExistence type="predicted"/>
<evidence type="ECO:0008006" key="5">
    <source>
        <dbReference type="Google" id="ProtNLM"/>
    </source>
</evidence>
<feature type="signal peptide" evidence="2">
    <location>
        <begin position="1"/>
        <end position="22"/>
    </location>
</feature>
<sequence length="183" mass="19245">MKRSAVLGATLTAVLAACGNQAPDSDEGAPQTTRASSGPQVNDPKDATAIQPCDFLSADAATNLGVKPAGREVEDSSNRICSWSSPDDRDRLGLSAIPNRSLSSYLDNRSQFADFAELTIAGHPAVRANRNDPKKTGGCAIFLATKDDQVLSSQVDFFDKTKDPCSLAQQALEAVVPALPVAR</sequence>
<comment type="caution">
    <text evidence="3">The sequence shown here is derived from an EMBL/GenBank/DDBJ whole genome shotgun (WGS) entry which is preliminary data.</text>
</comment>
<keyword evidence="4" id="KW-1185">Reference proteome</keyword>
<protein>
    <recommendedName>
        <fullName evidence="5">DUF3558 domain-containing protein</fullName>
    </recommendedName>
</protein>
<dbReference type="InterPro" id="IPR024520">
    <property type="entry name" value="DUF3558"/>
</dbReference>
<dbReference type="Pfam" id="PF12079">
    <property type="entry name" value="DUF3558"/>
    <property type="match status" value="1"/>
</dbReference>
<feature type="region of interest" description="Disordered" evidence="1">
    <location>
        <begin position="20"/>
        <end position="49"/>
    </location>
</feature>
<dbReference type="PROSITE" id="PS51257">
    <property type="entry name" value="PROKAR_LIPOPROTEIN"/>
    <property type="match status" value="1"/>
</dbReference>
<dbReference type="Proteomes" id="UP000587002">
    <property type="component" value="Unassembled WGS sequence"/>
</dbReference>
<dbReference type="AlphaFoldDB" id="A0A853AHN9"/>
<feature type="compositionally biased region" description="Polar residues" evidence="1">
    <location>
        <begin position="30"/>
        <end position="40"/>
    </location>
</feature>
<dbReference type="EMBL" id="JACCFJ010000001">
    <property type="protein sequence ID" value="NYI83306.1"/>
    <property type="molecule type" value="Genomic_DNA"/>
</dbReference>
<evidence type="ECO:0000256" key="2">
    <source>
        <dbReference type="SAM" id="SignalP"/>
    </source>
</evidence>
<keyword evidence="2" id="KW-0732">Signal</keyword>
<feature type="region of interest" description="Disordered" evidence="1">
    <location>
        <begin position="67"/>
        <end position="88"/>
    </location>
</feature>
<accession>A0A853AHN9</accession>